<comment type="caution">
    <text evidence="3">The sequence shown here is derived from an EMBL/GenBank/DDBJ whole genome shotgun (WGS) entry which is preliminary data.</text>
</comment>
<gene>
    <name evidence="3" type="ORF">H8L47_27810</name>
</gene>
<dbReference type="EMBL" id="JACOFX010000031">
    <property type="protein sequence ID" value="MBC3911373.1"/>
    <property type="molecule type" value="Genomic_DNA"/>
</dbReference>
<dbReference type="InterPro" id="IPR002104">
    <property type="entry name" value="Integrase_catalytic"/>
</dbReference>
<proteinExistence type="predicted"/>
<dbReference type="Proteomes" id="UP000646911">
    <property type="component" value="Unassembled WGS sequence"/>
</dbReference>
<evidence type="ECO:0000256" key="1">
    <source>
        <dbReference type="ARBA" id="ARBA00023172"/>
    </source>
</evidence>
<name>A0ABR6ZI31_9BURK</name>
<keyword evidence="1" id="KW-0233">DNA recombination</keyword>
<dbReference type="PROSITE" id="PS51898">
    <property type="entry name" value="TYR_RECOMBINASE"/>
    <property type="match status" value="1"/>
</dbReference>
<dbReference type="Gene3D" id="1.10.443.10">
    <property type="entry name" value="Intergrase catalytic core"/>
    <property type="match status" value="1"/>
</dbReference>
<reference evidence="3 4" key="1">
    <citation type="submission" date="2020-08" db="EMBL/GenBank/DDBJ databases">
        <title>Novel species isolated from subtropical streams in China.</title>
        <authorList>
            <person name="Lu H."/>
        </authorList>
    </citation>
    <scope>NUCLEOTIDE SEQUENCE [LARGE SCALE GENOMIC DNA]</scope>
    <source>
        <strain evidence="3 4">NL8W</strain>
    </source>
</reference>
<feature type="domain" description="Tyr recombinase" evidence="2">
    <location>
        <begin position="94"/>
        <end position="297"/>
    </location>
</feature>
<dbReference type="InterPro" id="IPR011010">
    <property type="entry name" value="DNA_brk_join_enz"/>
</dbReference>
<evidence type="ECO:0000313" key="3">
    <source>
        <dbReference type="EMBL" id="MBC3911373.1"/>
    </source>
</evidence>
<evidence type="ECO:0000313" key="4">
    <source>
        <dbReference type="Proteomes" id="UP000646911"/>
    </source>
</evidence>
<evidence type="ECO:0000259" key="2">
    <source>
        <dbReference type="PROSITE" id="PS51898"/>
    </source>
</evidence>
<dbReference type="Pfam" id="PF00589">
    <property type="entry name" value="Phage_integrase"/>
    <property type="match status" value="1"/>
</dbReference>
<keyword evidence="4" id="KW-1185">Reference proteome</keyword>
<dbReference type="InterPro" id="IPR013762">
    <property type="entry name" value="Integrase-like_cat_sf"/>
</dbReference>
<protein>
    <submittedName>
        <fullName evidence="3">Tyrosine-type recombinase/integrase</fullName>
    </submittedName>
</protein>
<dbReference type="SUPFAM" id="SSF56349">
    <property type="entry name" value="DNA breaking-rejoining enzymes"/>
    <property type="match status" value="1"/>
</dbReference>
<sequence length="297" mass="32988">MRASAMTVYIAMFGKFLRYLDGKPLRAVSPGDIVRFLDGGEAEKGEGNTKPLSLIRVRYLRLLERVYAHIAMEPNPATIATVELFNSASTGRDKSKVALTLEQQALFIRNLPLASPYKGHGSFEGWKKRRDRAMQAIMLGAGLKVSEVVGLYIENIGEIDINGSVPISISPASVDGNGTNHRTQLRPFAVDIVMDWVMERKQMGLATKLLFPASLTDLKPLNKATVYRQVTATFERAGIETTHSGGRTLRNSFAFRELQKENASVELVGQFLGLKKQASAQKYLFLVEKEKRLKRTA</sequence>
<organism evidence="3 4">
    <name type="scientific">Undibacterium umbellatum</name>
    <dbReference type="NCBI Taxonomy" id="2762300"/>
    <lineage>
        <taxon>Bacteria</taxon>
        <taxon>Pseudomonadati</taxon>
        <taxon>Pseudomonadota</taxon>
        <taxon>Betaproteobacteria</taxon>
        <taxon>Burkholderiales</taxon>
        <taxon>Oxalobacteraceae</taxon>
        <taxon>Undibacterium</taxon>
    </lineage>
</organism>
<accession>A0ABR6ZI31</accession>